<dbReference type="SMART" id="SM00320">
    <property type="entry name" value="WD40"/>
    <property type="match status" value="5"/>
</dbReference>
<dbReference type="InterPro" id="IPR019775">
    <property type="entry name" value="WD40_repeat_CS"/>
</dbReference>
<keyword evidence="4" id="KW-0677">Repeat</keyword>
<dbReference type="Gene3D" id="2.130.10.10">
    <property type="entry name" value="YVTN repeat-like/Quinoprotein amine dehydrogenase"/>
    <property type="match status" value="2"/>
</dbReference>
<feature type="domain" description="U3 small nucleolar RNA-associated protein 15 C-terminal" evidence="7">
    <location>
        <begin position="386"/>
        <end position="533"/>
    </location>
</feature>
<organism evidence="8 9">
    <name type="scientific">Ceratocystis fimbriata f. sp. platani</name>
    <dbReference type="NCBI Taxonomy" id="88771"/>
    <lineage>
        <taxon>Eukaryota</taxon>
        <taxon>Fungi</taxon>
        <taxon>Dikarya</taxon>
        <taxon>Ascomycota</taxon>
        <taxon>Pezizomycotina</taxon>
        <taxon>Sordariomycetes</taxon>
        <taxon>Hypocreomycetidae</taxon>
        <taxon>Microascales</taxon>
        <taxon>Ceratocystidaceae</taxon>
        <taxon>Ceratocystis</taxon>
    </lineage>
</organism>
<dbReference type="PANTHER" id="PTHR19924">
    <property type="entry name" value="UTP15 U3 SMALL NUCLEOLAR RNA-ASSOCIATED PROTEIN 15 FAMILY MEMBER"/>
    <property type="match status" value="1"/>
</dbReference>
<feature type="repeat" description="WD" evidence="6">
    <location>
        <begin position="172"/>
        <end position="215"/>
    </location>
</feature>
<keyword evidence="3 6" id="KW-0853">WD repeat</keyword>
<dbReference type="AlphaFoldDB" id="A0A0F8AYA1"/>
<dbReference type="InterPro" id="IPR018983">
    <property type="entry name" value="U3_snoRNA-assocProt_15_C"/>
</dbReference>
<feature type="repeat" description="WD" evidence="6">
    <location>
        <begin position="258"/>
        <end position="299"/>
    </location>
</feature>
<name>A0A0F8AYA1_CERFI</name>
<proteinExistence type="predicted"/>
<comment type="caution">
    <text evidence="8">The sequence shown here is derived from an EMBL/GenBank/DDBJ whole genome shotgun (WGS) entry which is preliminary data.</text>
</comment>
<accession>A0A0F8AYA1</accession>
<dbReference type="CDD" id="cd00200">
    <property type="entry name" value="WD40"/>
    <property type="match status" value="1"/>
</dbReference>
<feature type="repeat" description="WD" evidence="6">
    <location>
        <begin position="129"/>
        <end position="171"/>
    </location>
</feature>
<dbReference type="PROSITE" id="PS50082">
    <property type="entry name" value="WD_REPEATS_2"/>
    <property type="match status" value="3"/>
</dbReference>
<evidence type="ECO:0000259" key="7">
    <source>
        <dbReference type="Pfam" id="PF09384"/>
    </source>
</evidence>
<dbReference type="PROSITE" id="PS50294">
    <property type="entry name" value="WD_REPEATS_REGION"/>
    <property type="match status" value="2"/>
</dbReference>
<dbReference type="Pfam" id="PF00400">
    <property type="entry name" value="WD40"/>
    <property type="match status" value="3"/>
</dbReference>
<evidence type="ECO:0000256" key="2">
    <source>
        <dbReference type="ARBA" id="ARBA00022552"/>
    </source>
</evidence>
<evidence type="ECO:0000313" key="8">
    <source>
        <dbReference type="EMBL" id="KKF93251.1"/>
    </source>
</evidence>
<evidence type="ECO:0000256" key="4">
    <source>
        <dbReference type="ARBA" id="ARBA00022737"/>
    </source>
</evidence>
<dbReference type="EMBL" id="LBBL01000263">
    <property type="protein sequence ID" value="KKF93251.1"/>
    <property type="molecule type" value="Genomic_DNA"/>
</dbReference>
<evidence type="ECO:0000256" key="3">
    <source>
        <dbReference type="ARBA" id="ARBA00022574"/>
    </source>
</evidence>
<keyword evidence="2" id="KW-0698">rRNA processing</keyword>
<keyword evidence="5" id="KW-0539">Nucleus</keyword>
<dbReference type="OrthoDB" id="431715at2759"/>
<dbReference type="InterPro" id="IPR020472">
    <property type="entry name" value="WD40_PAC1"/>
</dbReference>
<evidence type="ECO:0000313" key="9">
    <source>
        <dbReference type="Proteomes" id="UP000034841"/>
    </source>
</evidence>
<keyword evidence="9" id="KW-1185">Reference proteome</keyword>
<evidence type="ECO:0000256" key="6">
    <source>
        <dbReference type="PROSITE-ProRule" id="PRU00221"/>
    </source>
</evidence>
<gene>
    <name evidence="8" type="primary">utp15</name>
    <name evidence="8" type="ORF">CFO_g4386</name>
</gene>
<dbReference type="GO" id="GO:0006364">
    <property type="term" value="P:rRNA processing"/>
    <property type="evidence" value="ECO:0007669"/>
    <property type="project" value="UniProtKB-KW"/>
</dbReference>
<dbReference type="Pfam" id="PF09384">
    <property type="entry name" value="UTP15_C"/>
    <property type="match status" value="1"/>
</dbReference>
<dbReference type="PRINTS" id="PR00320">
    <property type="entry name" value="GPROTEINBRPT"/>
</dbReference>
<dbReference type="PROSITE" id="PS00678">
    <property type="entry name" value="WD_REPEATS_1"/>
    <property type="match status" value="1"/>
</dbReference>
<dbReference type="InterPro" id="IPR036322">
    <property type="entry name" value="WD40_repeat_dom_sf"/>
</dbReference>
<evidence type="ECO:0000256" key="5">
    <source>
        <dbReference type="ARBA" id="ARBA00023242"/>
    </source>
</evidence>
<sequence length="538" mass="58978">MATSVVPLQQVKLTQGPSPFTAEQRYWKSFKNQLLFSLPSNKAVTHISSPANASALLASATNDLFAVTSGTRIQLYSIRTRKLVKSISRFGDIARSGEIRRDGRILVAGEDTGRIQVFDVGSRSILRTWNHHKQPVWTTKFSPSELTTLMSASDDRTVRLWDLTANDPTTTFHGHTDYVRSATFLPGSMANLLASGSYDSTVKIWDPRTGTGAAAMTFKHADPVETVLALPSGTTLLAAASNTISVLDLVAGRPLHLISNHQKTVTSLSLASGGRRVLSGALDGHVKVFETTGWNVVNTTKYPAPILSLEVVGAGHGADAVDRHLAVGMASGALSIRTRLTGAEAAKAKEREKEMEALLAGNIAAHDAKNNKKKRTLSLRKRLDLVGESADVVIAEERTTTKKERQWQRDLRHGLYATALDAVLDRRSLEYKPVTVLTVLVTLRHRNALQAALEGRDEHTVQPVLQWVCKHIMDPRYVNICAEVGILLLDLYAQYVDESAELWEGFRALRRKVRYEVERAQQASQTNGMAESLMMGAA</sequence>
<dbReference type="InterPro" id="IPR015943">
    <property type="entry name" value="WD40/YVTN_repeat-like_dom_sf"/>
</dbReference>
<protein>
    <submittedName>
        <fullName evidence="8">U3 small nucleolar RNA-associated protein 15</fullName>
    </submittedName>
</protein>
<dbReference type="SUPFAM" id="SSF50978">
    <property type="entry name" value="WD40 repeat-like"/>
    <property type="match status" value="1"/>
</dbReference>
<dbReference type="GO" id="GO:0005730">
    <property type="term" value="C:nucleolus"/>
    <property type="evidence" value="ECO:0007669"/>
    <property type="project" value="UniProtKB-SubCell"/>
</dbReference>
<dbReference type="InterPro" id="IPR001680">
    <property type="entry name" value="WD40_rpt"/>
</dbReference>
<comment type="subcellular location">
    <subcellularLocation>
        <location evidence="1">Nucleus</location>
        <location evidence="1">Nucleolus</location>
    </subcellularLocation>
</comment>
<reference evidence="8 9" key="1">
    <citation type="submission" date="2015-04" db="EMBL/GenBank/DDBJ databases">
        <title>Genome sequence of Ceratocystis platani, a major pathogen of plane trees.</title>
        <authorList>
            <person name="Belbahri L."/>
        </authorList>
    </citation>
    <scope>NUCLEOTIDE SEQUENCE [LARGE SCALE GENOMIC DNA]</scope>
    <source>
        <strain evidence="8 9">CFO</strain>
    </source>
</reference>
<dbReference type="GO" id="GO:0045943">
    <property type="term" value="P:positive regulation of transcription by RNA polymerase I"/>
    <property type="evidence" value="ECO:0007669"/>
    <property type="project" value="TreeGrafter"/>
</dbReference>
<dbReference type="Proteomes" id="UP000034841">
    <property type="component" value="Unassembled WGS sequence"/>
</dbReference>
<evidence type="ECO:0000256" key="1">
    <source>
        <dbReference type="ARBA" id="ARBA00004604"/>
    </source>
</evidence>
<dbReference type="PANTHER" id="PTHR19924:SF26">
    <property type="entry name" value="U3 SMALL NUCLEOLAR RNA-ASSOCIATED PROTEIN 15 HOMOLOG"/>
    <property type="match status" value="1"/>
</dbReference>